<evidence type="ECO:0000313" key="2">
    <source>
        <dbReference type="Proteomes" id="UP000244005"/>
    </source>
</evidence>
<accession>A0A2R6WQD3</accession>
<evidence type="ECO:0000313" key="1">
    <source>
        <dbReference type="EMBL" id="PTQ36079.1"/>
    </source>
</evidence>
<dbReference type="EMBL" id="KZ772738">
    <property type="protein sequence ID" value="PTQ36079.1"/>
    <property type="molecule type" value="Genomic_DNA"/>
</dbReference>
<reference evidence="2" key="1">
    <citation type="journal article" date="2017" name="Cell">
        <title>Insights into land plant evolution garnered from the Marchantia polymorpha genome.</title>
        <authorList>
            <person name="Bowman J.L."/>
            <person name="Kohchi T."/>
            <person name="Yamato K.T."/>
            <person name="Jenkins J."/>
            <person name="Shu S."/>
            <person name="Ishizaki K."/>
            <person name="Yamaoka S."/>
            <person name="Nishihama R."/>
            <person name="Nakamura Y."/>
            <person name="Berger F."/>
            <person name="Adam C."/>
            <person name="Aki S.S."/>
            <person name="Althoff F."/>
            <person name="Araki T."/>
            <person name="Arteaga-Vazquez M.A."/>
            <person name="Balasubrmanian S."/>
            <person name="Barry K."/>
            <person name="Bauer D."/>
            <person name="Boehm C.R."/>
            <person name="Briginshaw L."/>
            <person name="Caballero-Perez J."/>
            <person name="Catarino B."/>
            <person name="Chen F."/>
            <person name="Chiyoda S."/>
            <person name="Chovatia M."/>
            <person name="Davies K.M."/>
            <person name="Delmans M."/>
            <person name="Demura T."/>
            <person name="Dierschke T."/>
            <person name="Dolan L."/>
            <person name="Dorantes-Acosta A.E."/>
            <person name="Eklund D.M."/>
            <person name="Florent S.N."/>
            <person name="Flores-Sandoval E."/>
            <person name="Fujiyama A."/>
            <person name="Fukuzawa H."/>
            <person name="Galik B."/>
            <person name="Grimanelli D."/>
            <person name="Grimwood J."/>
            <person name="Grossniklaus U."/>
            <person name="Hamada T."/>
            <person name="Haseloff J."/>
            <person name="Hetherington A.J."/>
            <person name="Higo A."/>
            <person name="Hirakawa Y."/>
            <person name="Hundley H.N."/>
            <person name="Ikeda Y."/>
            <person name="Inoue K."/>
            <person name="Inoue S.I."/>
            <person name="Ishida S."/>
            <person name="Jia Q."/>
            <person name="Kakita M."/>
            <person name="Kanazawa T."/>
            <person name="Kawai Y."/>
            <person name="Kawashima T."/>
            <person name="Kennedy M."/>
            <person name="Kinose K."/>
            <person name="Kinoshita T."/>
            <person name="Kohara Y."/>
            <person name="Koide E."/>
            <person name="Komatsu K."/>
            <person name="Kopischke S."/>
            <person name="Kubo M."/>
            <person name="Kyozuka J."/>
            <person name="Lagercrantz U."/>
            <person name="Lin S.S."/>
            <person name="Lindquist E."/>
            <person name="Lipzen A.M."/>
            <person name="Lu C.W."/>
            <person name="De Luna E."/>
            <person name="Martienssen R.A."/>
            <person name="Minamino N."/>
            <person name="Mizutani M."/>
            <person name="Mizutani M."/>
            <person name="Mochizuki N."/>
            <person name="Monte I."/>
            <person name="Mosher R."/>
            <person name="Nagasaki H."/>
            <person name="Nakagami H."/>
            <person name="Naramoto S."/>
            <person name="Nishitani K."/>
            <person name="Ohtani M."/>
            <person name="Okamoto T."/>
            <person name="Okumura M."/>
            <person name="Phillips J."/>
            <person name="Pollak B."/>
            <person name="Reinders A."/>
            <person name="Rovekamp M."/>
            <person name="Sano R."/>
            <person name="Sawa S."/>
            <person name="Schmid M.W."/>
            <person name="Shirakawa M."/>
            <person name="Solano R."/>
            <person name="Spunde A."/>
            <person name="Suetsugu N."/>
            <person name="Sugano S."/>
            <person name="Sugiyama A."/>
            <person name="Sun R."/>
            <person name="Suzuki Y."/>
            <person name="Takenaka M."/>
            <person name="Takezawa D."/>
            <person name="Tomogane H."/>
            <person name="Tsuzuki M."/>
            <person name="Ueda T."/>
            <person name="Umeda M."/>
            <person name="Ward J.M."/>
            <person name="Watanabe Y."/>
            <person name="Yazaki K."/>
            <person name="Yokoyama R."/>
            <person name="Yoshitake Y."/>
            <person name="Yotsui I."/>
            <person name="Zachgo S."/>
            <person name="Schmutz J."/>
        </authorList>
    </citation>
    <scope>NUCLEOTIDE SEQUENCE [LARGE SCALE GENOMIC DNA]</scope>
    <source>
        <strain evidence="2">Tak-1</strain>
    </source>
</reference>
<sequence length="68" mass="7649">MALLVDFAQSAGDFRLCRRFRDELMSLPTMLQHDADLDASVRLSHLSTATPRVVSTLFRVSRVPLEST</sequence>
<name>A0A2R6WQD3_MARPO</name>
<dbReference type="Proteomes" id="UP000244005">
    <property type="component" value="Unassembled WGS sequence"/>
</dbReference>
<proteinExistence type="predicted"/>
<protein>
    <submittedName>
        <fullName evidence="1">Uncharacterized protein</fullName>
    </submittedName>
</protein>
<dbReference type="Gramene" id="Mp4g01060.1">
    <property type="protein sequence ID" value="Mp4g01060.1.cds"/>
    <property type="gene ID" value="Mp4g01060"/>
</dbReference>
<keyword evidence="2" id="KW-1185">Reference proteome</keyword>
<organism evidence="1 2">
    <name type="scientific">Marchantia polymorpha</name>
    <name type="common">Common liverwort</name>
    <name type="synonym">Marchantia aquatica</name>
    <dbReference type="NCBI Taxonomy" id="3197"/>
    <lineage>
        <taxon>Eukaryota</taxon>
        <taxon>Viridiplantae</taxon>
        <taxon>Streptophyta</taxon>
        <taxon>Embryophyta</taxon>
        <taxon>Marchantiophyta</taxon>
        <taxon>Marchantiopsida</taxon>
        <taxon>Marchantiidae</taxon>
        <taxon>Marchantiales</taxon>
        <taxon>Marchantiaceae</taxon>
        <taxon>Marchantia</taxon>
    </lineage>
</organism>
<dbReference type="AlphaFoldDB" id="A0A2R6WQD3"/>
<gene>
    <name evidence="1" type="ORF">MARPO_0066s0037</name>
</gene>